<proteinExistence type="predicted"/>
<dbReference type="Pfam" id="PF19979">
    <property type="entry name" value="DUF6415"/>
    <property type="match status" value="1"/>
</dbReference>
<evidence type="ECO:0000313" key="2">
    <source>
        <dbReference type="Proteomes" id="UP001596409"/>
    </source>
</evidence>
<organism evidence="1 2">
    <name type="scientific">Streptomyces viridiviolaceus</name>
    <dbReference type="NCBI Taxonomy" id="68282"/>
    <lineage>
        <taxon>Bacteria</taxon>
        <taxon>Bacillati</taxon>
        <taxon>Actinomycetota</taxon>
        <taxon>Actinomycetes</taxon>
        <taxon>Kitasatosporales</taxon>
        <taxon>Streptomycetaceae</taxon>
        <taxon>Streptomyces</taxon>
    </lineage>
</organism>
<dbReference type="RefSeq" id="WP_189880975.1">
    <property type="nucleotide sequence ID" value="NZ_BMWA01000066.1"/>
</dbReference>
<dbReference type="Proteomes" id="UP001596409">
    <property type="component" value="Unassembled WGS sequence"/>
</dbReference>
<comment type="caution">
    <text evidence="1">The sequence shown here is derived from an EMBL/GenBank/DDBJ whole genome shotgun (WGS) entry which is preliminary data.</text>
</comment>
<sequence length="122" mass="13041">MNATQQDSTTAPVDLAVMRETTAALVNPDATAAPLPEHTDIGVLTATVRGHLELLIRELELTAARLPKDSVNRYCVLACIGEARGKLSAQASPRYGGELGYARRLARVLNALCDHHEKLGAP</sequence>
<gene>
    <name evidence="1" type="ORF">ACFQMH_31760</name>
</gene>
<dbReference type="InterPro" id="IPR046300">
    <property type="entry name" value="DUF6415"/>
</dbReference>
<protein>
    <submittedName>
        <fullName evidence="1">DUF6415 family natural product biosynthesis protein</fullName>
    </submittedName>
</protein>
<evidence type="ECO:0000313" key="1">
    <source>
        <dbReference type="EMBL" id="MFC7016188.1"/>
    </source>
</evidence>
<name>A0ABW2EAX6_9ACTN</name>
<dbReference type="EMBL" id="JBHSYM010000076">
    <property type="protein sequence ID" value="MFC7016188.1"/>
    <property type="molecule type" value="Genomic_DNA"/>
</dbReference>
<keyword evidence="2" id="KW-1185">Reference proteome</keyword>
<accession>A0ABW2EAX6</accession>
<reference evidence="2" key="1">
    <citation type="journal article" date="2019" name="Int. J. Syst. Evol. Microbiol.">
        <title>The Global Catalogue of Microorganisms (GCM) 10K type strain sequencing project: providing services to taxonomists for standard genome sequencing and annotation.</title>
        <authorList>
            <consortium name="The Broad Institute Genomics Platform"/>
            <consortium name="The Broad Institute Genome Sequencing Center for Infectious Disease"/>
            <person name="Wu L."/>
            <person name="Ma J."/>
        </authorList>
    </citation>
    <scope>NUCLEOTIDE SEQUENCE [LARGE SCALE GENOMIC DNA]</scope>
    <source>
        <strain evidence="2">JCM 4855</strain>
    </source>
</reference>